<evidence type="ECO:0000313" key="1">
    <source>
        <dbReference type="EMBL" id="PVE49079.1"/>
    </source>
</evidence>
<dbReference type="Proteomes" id="UP000244810">
    <property type="component" value="Unassembled WGS sequence"/>
</dbReference>
<dbReference type="OrthoDB" id="7570189at2"/>
<keyword evidence="2" id="KW-1185">Reference proteome</keyword>
<protein>
    <submittedName>
        <fullName evidence="1">Phage tail protein</fullName>
    </submittedName>
</protein>
<dbReference type="RefSeq" id="WP_107749582.1">
    <property type="nucleotide sequence ID" value="NZ_QBKF01000001.1"/>
</dbReference>
<proteinExistence type="predicted"/>
<dbReference type="InterPro" id="IPR038666">
    <property type="entry name" value="SSP1_head-tail_sf"/>
</dbReference>
<dbReference type="Gene3D" id="2.40.10.270">
    <property type="entry name" value="Bacteriophage SPP1 head-tail adaptor protein"/>
    <property type="match status" value="1"/>
</dbReference>
<comment type="caution">
    <text evidence="1">The sequence shown here is derived from an EMBL/GenBank/DDBJ whole genome shotgun (WGS) entry which is preliminary data.</text>
</comment>
<reference evidence="1 2" key="1">
    <citation type="journal article" date="2011" name="Syst. Appl. Microbiol.">
        <title>Defluviimonas denitrificans gen. nov., sp. nov., and Pararhodobacter aggregans gen. nov., sp. nov., non-phototrophic Rhodobacteraceae from the biofilter of a marine aquaculture.</title>
        <authorList>
            <person name="Foesel B.U."/>
            <person name="Drake H.L."/>
            <person name="Schramm A."/>
        </authorList>
    </citation>
    <scope>NUCLEOTIDE SEQUENCE [LARGE SCALE GENOMIC DNA]</scope>
    <source>
        <strain evidence="1 2">D1-19</strain>
    </source>
</reference>
<dbReference type="InterPro" id="IPR008767">
    <property type="entry name" value="Phage_SPP1_head-tail_adaptor"/>
</dbReference>
<dbReference type="Pfam" id="PF05521">
    <property type="entry name" value="Phage_HCP"/>
    <property type="match status" value="1"/>
</dbReference>
<gene>
    <name evidence="1" type="ORF">DDE23_01335</name>
</gene>
<name>A0A2T7UWY6_9RHOB</name>
<sequence>MAYAPTRPMALEEALATPDGAGGYTTTWSALGTLWCELRAGAGSERRGLIAPEGRMLFRIFLRAAPQGSPQRPRPGQRLTEGARIFTILAVSEADAAGAWLVCHAREEVPA</sequence>
<dbReference type="EMBL" id="QDDR01000001">
    <property type="protein sequence ID" value="PVE49079.1"/>
    <property type="molecule type" value="Genomic_DNA"/>
</dbReference>
<organism evidence="1 2">
    <name type="scientific">Pararhodobacter aggregans</name>
    <dbReference type="NCBI Taxonomy" id="404875"/>
    <lineage>
        <taxon>Bacteria</taxon>
        <taxon>Pseudomonadati</taxon>
        <taxon>Pseudomonadota</taxon>
        <taxon>Alphaproteobacteria</taxon>
        <taxon>Rhodobacterales</taxon>
        <taxon>Paracoccaceae</taxon>
        <taxon>Pararhodobacter</taxon>
    </lineage>
</organism>
<evidence type="ECO:0000313" key="2">
    <source>
        <dbReference type="Proteomes" id="UP000244810"/>
    </source>
</evidence>
<accession>A0A2T7UWY6</accession>
<dbReference type="AlphaFoldDB" id="A0A2T7UWY6"/>